<sequence>MEIEAVAALVAAGAAVLGVPAALAVGMRQARAARHAAELAAASARKQWRSSTRREAAVSFVVEADRALEEARRLSTSYEVLDLDEPKQVQRALWRAMAVVRIEGPRSLSDVAVDAYKVVNGALGRHVVDHVQTRPQLLLRAAANEGNALAGRIQRRLLAPERRANLLQHSMWAELAASGILPARELGRLANQLRHPGMWWERKLPSEFLDTYAQARDKIDAFIDAVHAHFDQEPML</sequence>
<evidence type="ECO:0000313" key="2">
    <source>
        <dbReference type="Proteomes" id="UP001551584"/>
    </source>
</evidence>
<dbReference type="RefSeq" id="WP_359273155.1">
    <property type="nucleotide sequence ID" value="NZ_JBEZNA010000034.1"/>
</dbReference>
<proteinExistence type="predicted"/>
<organism evidence="1 2">
    <name type="scientific">Streptomyces chilikensis</name>
    <dbReference type="NCBI Taxonomy" id="1194079"/>
    <lineage>
        <taxon>Bacteria</taxon>
        <taxon>Bacillati</taxon>
        <taxon>Actinomycetota</taxon>
        <taxon>Actinomycetes</taxon>
        <taxon>Kitasatosporales</taxon>
        <taxon>Streptomycetaceae</taxon>
        <taxon>Streptomyces</taxon>
    </lineage>
</organism>
<comment type="caution">
    <text evidence="1">The sequence shown here is derived from an EMBL/GenBank/DDBJ whole genome shotgun (WGS) entry which is preliminary data.</text>
</comment>
<dbReference type="EMBL" id="JBEZNA010000034">
    <property type="protein sequence ID" value="MEU9578795.1"/>
    <property type="molecule type" value="Genomic_DNA"/>
</dbReference>
<accession>A0ABV3ERM3</accession>
<evidence type="ECO:0000313" key="1">
    <source>
        <dbReference type="EMBL" id="MEU9578795.1"/>
    </source>
</evidence>
<name>A0ABV3ERM3_9ACTN</name>
<reference evidence="1 2" key="1">
    <citation type="submission" date="2024-06" db="EMBL/GenBank/DDBJ databases">
        <title>The Natural Products Discovery Center: Release of the First 8490 Sequenced Strains for Exploring Actinobacteria Biosynthetic Diversity.</title>
        <authorList>
            <person name="Kalkreuter E."/>
            <person name="Kautsar S.A."/>
            <person name="Yang D."/>
            <person name="Bader C.D."/>
            <person name="Teijaro C.N."/>
            <person name="Fluegel L."/>
            <person name="Davis C.M."/>
            <person name="Simpson J.R."/>
            <person name="Lauterbach L."/>
            <person name="Steele A.D."/>
            <person name="Gui C."/>
            <person name="Meng S."/>
            <person name="Li G."/>
            <person name="Viehrig K."/>
            <person name="Ye F."/>
            <person name="Su P."/>
            <person name="Kiefer A.F."/>
            <person name="Nichols A."/>
            <person name="Cepeda A.J."/>
            <person name="Yan W."/>
            <person name="Fan B."/>
            <person name="Jiang Y."/>
            <person name="Adhikari A."/>
            <person name="Zheng C.-J."/>
            <person name="Schuster L."/>
            <person name="Cowan T.M."/>
            <person name="Smanski M.J."/>
            <person name="Chevrette M.G."/>
            <person name="De Carvalho L.P.S."/>
            <person name="Shen B."/>
        </authorList>
    </citation>
    <scope>NUCLEOTIDE SEQUENCE [LARGE SCALE GENOMIC DNA]</scope>
    <source>
        <strain evidence="1 2">NPDC048117</strain>
    </source>
</reference>
<gene>
    <name evidence="1" type="ORF">AB0D95_16285</name>
</gene>
<evidence type="ECO:0008006" key="3">
    <source>
        <dbReference type="Google" id="ProtNLM"/>
    </source>
</evidence>
<keyword evidence="2" id="KW-1185">Reference proteome</keyword>
<dbReference type="Proteomes" id="UP001551584">
    <property type="component" value="Unassembled WGS sequence"/>
</dbReference>
<protein>
    <recommendedName>
        <fullName evidence="3">Secreted protein</fullName>
    </recommendedName>
</protein>